<dbReference type="Proteomes" id="UP000055136">
    <property type="component" value="Chromosome"/>
</dbReference>
<dbReference type="InterPro" id="IPR051803">
    <property type="entry name" value="TA_system_RelE-like_toxin"/>
</dbReference>
<dbReference type="InterPro" id="IPR007712">
    <property type="entry name" value="RelE/ParE_toxin"/>
</dbReference>
<gene>
    <name evidence="4" type="ORF">Tel_11405</name>
</gene>
<proteinExistence type="inferred from homology"/>
<evidence type="ECO:0000313" key="5">
    <source>
        <dbReference type="Proteomes" id="UP000055136"/>
    </source>
</evidence>
<accession>A0A0S2TEX8</accession>
<dbReference type="InterPro" id="IPR035093">
    <property type="entry name" value="RelE/ParE_toxin_dom_sf"/>
</dbReference>
<evidence type="ECO:0000256" key="2">
    <source>
        <dbReference type="ARBA" id="ARBA00022649"/>
    </source>
</evidence>
<evidence type="ECO:0000313" key="4">
    <source>
        <dbReference type="EMBL" id="ALP53694.1"/>
    </source>
</evidence>
<sequence>MADYKFTEKAERDLEDIIDYTFQQWGATQTHTYLDGLEARGQLLADNPDLGTKRENLSEELLSFPYESHILYYMRQPHGITIVRVLHQSMDPVKHL</sequence>
<keyword evidence="2" id="KW-1277">Toxin-antitoxin system</keyword>
<dbReference type="STRING" id="1748243.Tel_11405"/>
<organism evidence="4 5">
    <name type="scientific">Candidatus Tenderia electrophaga</name>
    <dbReference type="NCBI Taxonomy" id="1748243"/>
    <lineage>
        <taxon>Bacteria</taxon>
        <taxon>Pseudomonadati</taxon>
        <taxon>Pseudomonadota</taxon>
        <taxon>Gammaproteobacteria</taxon>
        <taxon>Candidatus Tenderiales</taxon>
        <taxon>Candidatus Tenderiaceae</taxon>
        <taxon>Candidatus Tenderia</taxon>
    </lineage>
</organism>
<dbReference type="EMBL" id="CP013099">
    <property type="protein sequence ID" value="ALP53694.1"/>
    <property type="molecule type" value="Genomic_DNA"/>
</dbReference>
<dbReference type="Pfam" id="PF05016">
    <property type="entry name" value="ParE_toxin"/>
    <property type="match status" value="1"/>
</dbReference>
<evidence type="ECO:0000256" key="1">
    <source>
        <dbReference type="ARBA" id="ARBA00006226"/>
    </source>
</evidence>
<evidence type="ECO:0000256" key="3">
    <source>
        <dbReference type="PIRNR" id="PIRNR029218"/>
    </source>
</evidence>
<dbReference type="InterPro" id="IPR028344">
    <property type="entry name" value="ParE1/4"/>
</dbReference>
<comment type="similarity">
    <text evidence="1 3">Belongs to the RelE toxin family.</text>
</comment>
<dbReference type="PIRSF" id="PIRSF029218">
    <property type="entry name" value="ParE"/>
    <property type="match status" value="1"/>
</dbReference>
<reference evidence="4" key="1">
    <citation type="submission" date="2015-10" db="EMBL/GenBank/DDBJ databases">
        <title>Description of Candidatus Tenderia electrophaga gen. nov, sp. nov., an Uncultivated Electroautotroph from a Biocathode Enrichment.</title>
        <authorList>
            <person name="Eddie B.J."/>
            <person name="Malanoski A.P."/>
            <person name="Wang Z."/>
            <person name="Hall R.J."/>
            <person name="Oh S.D."/>
            <person name="Heiner C."/>
            <person name="Lin B."/>
            <person name="Strycharz-Glaven S.M."/>
        </authorList>
    </citation>
    <scope>NUCLEOTIDE SEQUENCE [LARGE SCALE GENOMIC DNA]</scope>
    <source>
        <strain evidence="4">NRL1</strain>
    </source>
</reference>
<dbReference type="PANTHER" id="PTHR33755">
    <property type="entry name" value="TOXIN PARE1-RELATED"/>
    <property type="match status" value="1"/>
</dbReference>
<protein>
    <recommendedName>
        <fullName evidence="3">Toxin</fullName>
    </recommendedName>
</protein>
<dbReference type="KEGG" id="tee:Tel_11405"/>
<name>A0A0S2TEX8_9GAMM</name>
<keyword evidence="5" id="KW-1185">Reference proteome</keyword>
<dbReference type="PANTHER" id="PTHR33755:SF9">
    <property type="entry name" value="TOXIN PARE1"/>
    <property type="match status" value="1"/>
</dbReference>
<dbReference type="AlphaFoldDB" id="A0A0S2TEX8"/>
<dbReference type="Gene3D" id="3.30.2310.20">
    <property type="entry name" value="RelE-like"/>
    <property type="match status" value="1"/>
</dbReference>